<dbReference type="InterPro" id="IPR003594">
    <property type="entry name" value="HATPase_dom"/>
</dbReference>
<keyword evidence="6" id="KW-0418">Kinase</keyword>
<organism evidence="11 12">
    <name type="scientific">Desulfolutivibrio sulfodismutans</name>
    <dbReference type="NCBI Taxonomy" id="63561"/>
    <lineage>
        <taxon>Bacteria</taxon>
        <taxon>Pseudomonadati</taxon>
        <taxon>Thermodesulfobacteriota</taxon>
        <taxon>Desulfovibrionia</taxon>
        <taxon>Desulfovibrionales</taxon>
        <taxon>Desulfovibrionaceae</taxon>
        <taxon>Desulfolutivibrio</taxon>
    </lineage>
</organism>
<feature type="domain" description="Response regulatory" evidence="10">
    <location>
        <begin position="8"/>
        <end position="123"/>
    </location>
</feature>
<keyword evidence="5" id="KW-0547">Nucleotide-binding</keyword>
<dbReference type="AlphaFoldDB" id="A0A7K3NIT1"/>
<dbReference type="InterPro" id="IPR001789">
    <property type="entry name" value="Sig_transdc_resp-reg_receiver"/>
</dbReference>
<evidence type="ECO:0000256" key="6">
    <source>
        <dbReference type="ARBA" id="ARBA00022777"/>
    </source>
</evidence>
<evidence type="ECO:0000256" key="8">
    <source>
        <dbReference type="PROSITE-ProRule" id="PRU00169"/>
    </source>
</evidence>
<dbReference type="Proteomes" id="UP000469724">
    <property type="component" value="Unassembled WGS sequence"/>
</dbReference>
<evidence type="ECO:0000313" key="12">
    <source>
        <dbReference type="Proteomes" id="UP000469724"/>
    </source>
</evidence>
<feature type="domain" description="Histidine kinase" evidence="9">
    <location>
        <begin position="152"/>
        <end position="343"/>
    </location>
</feature>
<comment type="caution">
    <text evidence="11">The sequence shown here is derived from an EMBL/GenBank/DDBJ whole genome shotgun (WGS) entry which is preliminary data.</text>
</comment>
<evidence type="ECO:0000256" key="7">
    <source>
        <dbReference type="ARBA" id="ARBA00022840"/>
    </source>
</evidence>
<name>A0A7K3NIT1_9BACT</name>
<evidence type="ECO:0000256" key="3">
    <source>
        <dbReference type="ARBA" id="ARBA00022553"/>
    </source>
</evidence>
<dbReference type="InterPro" id="IPR011006">
    <property type="entry name" value="CheY-like_superfamily"/>
</dbReference>
<evidence type="ECO:0000256" key="2">
    <source>
        <dbReference type="ARBA" id="ARBA00012438"/>
    </source>
</evidence>
<gene>
    <name evidence="11" type="ORF">G3N56_04975</name>
</gene>
<dbReference type="SMART" id="SM00448">
    <property type="entry name" value="REC"/>
    <property type="match status" value="1"/>
</dbReference>
<keyword evidence="7" id="KW-0067">ATP-binding</keyword>
<proteinExistence type="predicted"/>
<dbReference type="PROSITE" id="PS50110">
    <property type="entry name" value="RESPONSE_REGULATORY"/>
    <property type="match status" value="1"/>
</dbReference>
<dbReference type="Pfam" id="PF00072">
    <property type="entry name" value="Response_reg"/>
    <property type="match status" value="1"/>
</dbReference>
<evidence type="ECO:0000256" key="4">
    <source>
        <dbReference type="ARBA" id="ARBA00022679"/>
    </source>
</evidence>
<dbReference type="InterPro" id="IPR011495">
    <property type="entry name" value="Sig_transdc_His_kin_sub2_dim/P"/>
</dbReference>
<accession>A0A7K3NIT1</accession>
<dbReference type="GO" id="GO:0004673">
    <property type="term" value="F:protein histidine kinase activity"/>
    <property type="evidence" value="ECO:0007669"/>
    <property type="project" value="UniProtKB-EC"/>
</dbReference>
<feature type="modified residue" description="4-aspartylphosphate" evidence="8">
    <location>
        <position position="58"/>
    </location>
</feature>
<dbReference type="Pfam" id="PF07568">
    <property type="entry name" value="HisKA_2"/>
    <property type="match status" value="1"/>
</dbReference>
<comment type="catalytic activity">
    <reaction evidence="1">
        <text>ATP + protein L-histidine = ADP + protein N-phospho-L-histidine.</text>
        <dbReference type="EC" id="2.7.13.3"/>
    </reaction>
</comment>
<dbReference type="GO" id="GO:0005524">
    <property type="term" value="F:ATP binding"/>
    <property type="evidence" value="ECO:0007669"/>
    <property type="project" value="UniProtKB-KW"/>
</dbReference>
<dbReference type="InterPro" id="IPR005467">
    <property type="entry name" value="His_kinase_dom"/>
</dbReference>
<dbReference type="PANTHER" id="PTHR41523">
    <property type="entry name" value="TWO-COMPONENT SYSTEM SENSOR PROTEIN"/>
    <property type="match status" value="1"/>
</dbReference>
<dbReference type="SMART" id="SM00387">
    <property type="entry name" value="HATPase_c"/>
    <property type="match status" value="1"/>
</dbReference>
<dbReference type="EC" id="2.7.13.3" evidence="2"/>
<dbReference type="GO" id="GO:0000160">
    <property type="term" value="P:phosphorelay signal transduction system"/>
    <property type="evidence" value="ECO:0007669"/>
    <property type="project" value="InterPro"/>
</dbReference>
<reference evidence="11 12" key="1">
    <citation type="submission" date="2020-02" db="EMBL/GenBank/DDBJ databases">
        <title>Comparative genomics of sulfur disproportionating microorganisms.</title>
        <authorList>
            <person name="Ward L.M."/>
            <person name="Bertran E."/>
            <person name="Johnston D.T."/>
        </authorList>
    </citation>
    <scope>NUCLEOTIDE SEQUENCE [LARGE SCALE GENOMIC DNA]</scope>
    <source>
        <strain evidence="11 12">DSM 3696</strain>
    </source>
</reference>
<dbReference type="Gene3D" id="3.30.450.20">
    <property type="entry name" value="PAS domain"/>
    <property type="match status" value="1"/>
</dbReference>
<dbReference type="InterPro" id="IPR036890">
    <property type="entry name" value="HATPase_C_sf"/>
</dbReference>
<dbReference type="Gene3D" id="3.30.565.10">
    <property type="entry name" value="Histidine kinase-like ATPase, C-terminal domain"/>
    <property type="match status" value="1"/>
</dbReference>
<keyword evidence="12" id="KW-1185">Reference proteome</keyword>
<dbReference type="PROSITE" id="PS50109">
    <property type="entry name" value="HIS_KIN"/>
    <property type="match status" value="1"/>
</dbReference>
<dbReference type="SUPFAM" id="SSF52172">
    <property type="entry name" value="CheY-like"/>
    <property type="match status" value="1"/>
</dbReference>
<evidence type="ECO:0000259" key="10">
    <source>
        <dbReference type="PROSITE" id="PS50110"/>
    </source>
</evidence>
<evidence type="ECO:0000256" key="1">
    <source>
        <dbReference type="ARBA" id="ARBA00000085"/>
    </source>
</evidence>
<dbReference type="Gene3D" id="3.40.50.2300">
    <property type="match status" value="1"/>
</dbReference>
<sequence>MDATARGSILVVDDEPVITAQLEDMLGAMGYRVLESAGAGEEAVDFASRGHPDLVLMDIVMPGRLDGIVACEHIQRNLGIPVVLLTAFGDDDHIARARAAHPYGYILKPFQNCQIKAAIEIALERKRLERGVEDAMVAFQAKAEDSELRLREANHRIKNHLSVVAGLLGLQSDVASDDACRELLEKSRMRVMAVAQVHENLCGSQPDLLLDAGEYLRTLTERLFNILGFGQSRLQLTTDIASARLAPPTLVPLGLIVNELLSNTIKHAFPDGREGAVHVRLRLQGDRADLTVRDNGVGLGVRENASLDSLGLELVQGLAGQLGGEVRTDPASQGVQITVSFPL</sequence>
<dbReference type="RefSeq" id="WP_176629302.1">
    <property type="nucleotide sequence ID" value="NZ_JAAGRQ010000014.1"/>
</dbReference>
<evidence type="ECO:0000259" key="9">
    <source>
        <dbReference type="PROSITE" id="PS50109"/>
    </source>
</evidence>
<protein>
    <recommendedName>
        <fullName evidence="2">histidine kinase</fullName>
        <ecNumber evidence="2">2.7.13.3</ecNumber>
    </recommendedName>
</protein>
<keyword evidence="3 8" id="KW-0597">Phosphoprotein</keyword>
<dbReference type="SUPFAM" id="SSF55874">
    <property type="entry name" value="ATPase domain of HSP90 chaperone/DNA topoisomerase II/histidine kinase"/>
    <property type="match status" value="1"/>
</dbReference>
<evidence type="ECO:0000313" key="11">
    <source>
        <dbReference type="EMBL" id="NDY56098.1"/>
    </source>
</evidence>
<keyword evidence="4" id="KW-0808">Transferase</keyword>
<evidence type="ECO:0000256" key="5">
    <source>
        <dbReference type="ARBA" id="ARBA00022741"/>
    </source>
</evidence>
<dbReference type="CDD" id="cd17534">
    <property type="entry name" value="REC_DC-like"/>
    <property type="match status" value="1"/>
</dbReference>
<dbReference type="Pfam" id="PF02518">
    <property type="entry name" value="HATPase_c"/>
    <property type="match status" value="1"/>
</dbReference>
<dbReference type="EMBL" id="JAAGRQ010000014">
    <property type="protein sequence ID" value="NDY56098.1"/>
    <property type="molecule type" value="Genomic_DNA"/>
</dbReference>
<dbReference type="PANTHER" id="PTHR41523:SF8">
    <property type="entry name" value="ETHYLENE RESPONSE SENSOR PROTEIN"/>
    <property type="match status" value="1"/>
</dbReference>